<keyword evidence="2" id="KW-1185">Reference proteome</keyword>
<reference evidence="1" key="2">
    <citation type="submission" date="2020-09" db="EMBL/GenBank/DDBJ databases">
        <authorList>
            <person name="Sun Q."/>
            <person name="Zhou Y."/>
        </authorList>
    </citation>
    <scope>NUCLEOTIDE SEQUENCE</scope>
    <source>
        <strain evidence="1">CGMCC 1.12360</strain>
    </source>
</reference>
<evidence type="ECO:0000313" key="2">
    <source>
        <dbReference type="Proteomes" id="UP000602050"/>
    </source>
</evidence>
<dbReference type="EMBL" id="BMEV01000001">
    <property type="protein sequence ID" value="GGH67728.1"/>
    <property type="molecule type" value="Genomic_DNA"/>
</dbReference>
<sequence length="63" mass="7217">MILYPAGGIGETLECAAWETHHSPAENGVYYRSGNQRAFDYLDKVRDIKAKKTYKNRMPEILV</sequence>
<name>A0A8J2ZPP4_9BACI</name>
<evidence type="ECO:0000313" key="1">
    <source>
        <dbReference type="EMBL" id="GGH67728.1"/>
    </source>
</evidence>
<dbReference type="AlphaFoldDB" id="A0A8J2ZPP4"/>
<gene>
    <name evidence="1" type="ORF">GCM10010978_00010</name>
</gene>
<comment type="caution">
    <text evidence="1">The sequence shown here is derived from an EMBL/GenBank/DDBJ whole genome shotgun (WGS) entry which is preliminary data.</text>
</comment>
<organism evidence="1 2">
    <name type="scientific">Compostibacillus humi</name>
    <dbReference type="NCBI Taxonomy" id="1245525"/>
    <lineage>
        <taxon>Bacteria</taxon>
        <taxon>Bacillati</taxon>
        <taxon>Bacillota</taxon>
        <taxon>Bacilli</taxon>
        <taxon>Bacillales</taxon>
        <taxon>Bacillaceae</taxon>
        <taxon>Compostibacillus</taxon>
    </lineage>
</organism>
<protein>
    <submittedName>
        <fullName evidence="1">Uncharacterized protein</fullName>
    </submittedName>
</protein>
<accession>A0A8J2ZPP4</accession>
<reference evidence="1" key="1">
    <citation type="journal article" date="2014" name="Int. J. Syst. Evol. Microbiol.">
        <title>Complete genome sequence of Corynebacterium casei LMG S-19264T (=DSM 44701T), isolated from a smear-ripened cheese.</title>
        <authorList>
            <consortium name="US DOE Joint Genome Institute (JGI-PGF)"/>
            <person name="Walter F."/>
            <person name="Albersmeier A."/>
            <person name="Kalinowski J."/>
            <person name="Ruckert C."/>
        </authorList>
    </citation>
    <scope>NUCLEOTIDE SEQUENCE</scope>
    <source>
        <strain evidence="1">CGMCC 1.12360</strain>
    </source>
</reference>
<dbReference type="Proteomes" id="UP000602050">
    <property type="component" value="Unassembled WGS sequence"/>
</dbReference>
<proteinExistence type="predicted"/>